<feature type="compositionally biased region" description="Polar residues" evidence="1">
    <location>
        <begin position="304"/>
        <end position="320"/>
    </location>
</feature>
<comment type="caution">
    <text evidence="2">The sequence shown here is derived from an EMBL/GenBank/DDBJ whole genome shotgun (WGS) entry which is preliminary data.</text>
</comment>
<proteinExistence type="predicted"/>
<protein>
    <submittedName>
        <fullName evidence="2">Uncharacterized protein</fullName>
    </submittedName>
</protein>
<gene>
    <name evidence="2" type="ORF">BLNAU_7754</name>
</gene>
<evidence type="ECO:0000313" key="2">
    <source>
        <dbReference type="EMBL" id="KAK2957376.1"/>
    </source>
</evidence>
<feature type="compositionally biased region" description="Basic and acidic residues" evidence="1">
    <location>
        <begin position="338"/>
        <end position="353"/>
    </location>
</feature>
<feature type="region of interest" description="Disordered" evidence="1">
    <location>
        <begin position="297"/>
        <end position="401"/>
    </location>
</feature>
<evidence type="ECO:0000256" key="1">
    <source>
        <dbReference type="SAM" id="MobiDB-lite"/>
    </source>
</evidence>
<dbReference type="EMBL" id="JARBJD010000047">
    <property type="protein sequence ID" value="KAK2957376.1"/>
    <property type="molecule type" value="Genomic_DNA"/>
</dbReference>
<sequence length="887" mass="99983">MYAEVSSTHANYESTLQANTGNVVFVLFQTVEQSTTPIRLFLPFAGSFSIEAARGEFLKWLARQYTEQLANLVEWKDILPQDLNSGQLMNRSKIAKSTTLEQLFQSPKDANPSKLPPVLVIMTFTWPDGKHPPFLCPQRIPNFGSADCSKELRRILPRIARNVLTAIDSSIGPLSQSEFPNYSKRPSKIMHLDISKFMLKTVGSYRNTENLEHPLKDILFRPSWYSLLSHVLFNSQKFTQQYNNRTSRSMVHVVTGSPGIGKSALRFPAITLALSLGVKAVCTAKANEYPLRFVRKAREEKHQSASTPPSEQSLKQTPTKAQPHVDAVMNTPLADDDSSPKEPNELSPNKDNDPYNPLNGTVFSPPRDLPNCQAQARPSLDTEAPNALNPAAPAPAANGPTMRVAHVNKPPRDAPITPTTYTYEVLLYENKASTPPQINLSSENKNAKGKVVEGYANTVFKDDKVSWDDAKCIKLGVVEVPSIHHFPHFLRLFVDRLDRVCNPLEKTTWHIVDDLVLLPDKLNPKEHYVLLTSPNQERWEPVVEAAKQSPIPLVLYVSPRYTLAEEVNMLNAIPCKFGRFNEAMNEKLCRIVETLGFTPRNIQDFVRQGKELDDLKKLAVKVEVSGDVFGQSITHKLIVLDSPQADPHNFTMAYASPEAEKILGEKWTAQLNELYHLFMEGATFENTATGLKNLMLPMLFQRLTHSAVRVGAQFSRQKIVGLQNRLDDRPFSFPPTPTRSAVDSSGTCNTHHAFLPDMDLFECSNQNKYEEKWDRYFVNHMKGKASMRGPVELKDGKYQFVPGREEIFSPKKDTPRYNKRKESLEYTPTDLHYYTFHLVPLGTYNAGFDSILLFFRMTPAPAPTNPQDPLAECAFPAVDDRRGARYQ</sequence>
<evidence type="ECO:0000313" key="3">
    <source>
        <dbReference type="Proteomes" id="UP001281761"/>
    </source>
</evidence>
<accession>A0ABQ9Y0V3</accession>
<reference evidence="2 3" key="1">
    <citation type="journal article" date="2022" name="bioRxiv">
        <title>Genomics of Preaxostyla Flagellates Illuminates Evolutionary Transitions and the Path Towards Mitochondrial Loss.</title>
        <authorList>
            <person name="Novak L.V.F."/>
            <person name="Treitli S.C."/>
            <person name="Pyrih J."/>
            <person name="Halakuc P."/>
            <person name="Pipaliya S.V."/>
            <person name="Vacek V."/>
            <person name="Brzon O."/>
            <person name="Soukal P."/>
            <person name="Eme L."/>
            <person name="Dacks J.B."/>
            <person name="Karnkowska A."/>
            <person name="Elias M."/>
            <person name="Hampl V."/>
        </authorList>
    </citation>
    <scope>NUCLEOTIDE SEQUENCE [LARGE SCALE GENOMIC DNA]</scope>
    <source>
        <strain evidence="2">NAU3</strain>
        <tissue evidence="2">Gut</tissue>
    </source>
</reference>
<name>A0ABQ9Y0V3_9EUKA</name>
<keyword evidence="3" id="KW-1185">Reference proteome</keyword>
<feature type="compositionally biased region" description="Low complexity" evidence="1">
    <location>
        <begin position="384"/>
        <end position="398"/>
    </location>
</feature>
<dbReference type="Proteomes" id="UP001281761">
    <property type="component" value="Unassembled WGS sequence"/>
</dbReference>
<organism evidence="2 3">
    <name type="scientific">Blattamonas nauphoetae</name>
    <dbReference type="NCBI Taxonomy" id="2049346"/>
    <lineage>
        <taxon>Eukaryota</taxon>
        <taxon>Metamonada</taxon>
        <taxon>Preaxostyla</taxon>
        <taxon>Oxymonadida</taxon>
        <taxon>Blattamonas</taxon>
    </lineage>
</organism>